<gene>
    <name evidence="1" type="ORF">E2C01_069697</name>
</gene>
<accession>A0A5B7HQQ7</accession>
<comment type="caution">
    <text evidence="1">The sequence shown here is derived from an EMBL/GenBank/DDBJ whole genome shotgun (WGS) entry which is preliminary data.</text>
</comment>
<dbReference type="EMBL" id="VSRR010040820">
    <property type="protein sequence ID" value="MPC75311.1"/>
    <property type="molecule type" value="Genomic_DNA"/>
</dbReference>
<evidence type="ECO:0000313" key="1">
    <source>
        <dbReference type="EMBL" id="MPC75311.1"/>
    </source>
</evidence>
<protein>
    <submittedName>
        <fullName evidence="1">Uncharacterized protein</fullName>
    </submittedName>
</protein>
<evidence type="ECO:0000313" key="2">
    <source>
        <dbReference type="Proteomes" id="UP000324222"/>
    </source>
</evidence>
<keyword evidence="2" id="KW-1185">Reference proteome</keyword>
<dbReference type="AlphaFoldDB" id="A0A5B7HQQ7"/>
<proteinExistence type="predicted"/>
<reference evidence="1 2" key="1">
    <citation type="submission" date="2019-05" db="EMBL/GenBank/DDBJ databases">
        <title>Another draft genome of Portunus trituberculatus and its Hox gene families provides insights of decapod evolution.</title>
        <authorList>
            <person name="Jeong J.-H."/>
            <person name="Song I."/>
            <person name="Kim S."/>
            <person name="Choi T."/>
            <person name="Kim D."/>
            <person name="Ryu S."/>
            <person name="Kim W."/>
        </authorList>
    </citation>
    <scope>NUCLEOTIDE SEQUENCE [LARGE SCALE GENOMIC DNA]</scope>
    <source>
        <tissue evidence="1">Muscle</tissue>
    </source>
</reference>
<organism evidence="1 2">
    <name type="scientific">Portunus trituberculatus</name>
    <name type="common">Swimming crab</name>
    <name type="synonym">Neptunus trituberculatus</name>
    <dbReference type="NCBI Taxonomy" id="210409"/>
    <lineage>
        <taxon>Eukaryota</taxon>
        <taxon>Metazoa</taxon>
        <taxon>Ecdysozoa</taxon>
        <taxon>Arthropoda</taxon>
        <taxon>Crustacea</taxon>
        <taxon>Multicrustacea</taxon>
        <taxon>Malacostraca</taxon>
        <taxon>Eumalacostraca</taxon>
        <taxon>Eucarida</taxon>
        <taxon>Decapoda</taxon>
        <taxon>Pleocyemata</taxon>
        <taxon>Brachyura</taxon>
        <taxon>Eubrachyura</taxon>
        <taxon>Portunoidea</taxon>
        <taxon>Portunidae</taxon>
        <taxon>Portuninae</taxon>
        <taxon>Portunus</taxon>
    </lineage>
</organism>
<sequence>MRKHLDQVALFFQDVFFPPVPFFSLQFPPCLQPPNFDSTPYGTPLLLSSDFTSFPGDALPRPPHISSPRLCVSYPPSLPPGTSSVSPCWVAAASAPLFSSCCYFIAFTRPVSRNNDTPSVVALQQLAVCVVGRLELDRELSVSVVTLARSPAALYFVSESNNFTRVDKN</sequence>
<name>A0A5B7HQQ7_PORTR</name>
<dbReference type="Proteomes" id="UP000324222">
    <property type="component" value="Unassembled WGS sequence"/>
</dbReference>